<evidence type="ECO:0000256" key="1">
    <source>
        <dbReference type="ARBA" id="ARBA00001947"/>
    </source>
</evidence>
<keyword evidence="6" id="KW-0813">Transport</keyword>
<keyword evidence="13" id="KW-0406">Ion transport</keyword>
<comment type="subcellular location">
    <subcellularLocation>
        <location evidence="2">Mitochondrion membrane</location>
    </subcellularLocation>
</comment>
<evidence type="ECO:0000256" key="8">
    <source>
        <dbReference type="ARBA" id="ARBA00022723"/>
    </source>
</evidence>
<evidence type="ECO:0000256" key="5">
    <source>
        <dbReference type="ARBA" id="ARBA00011881"/>
    </source>
</evidence>
<evidence type="ECO:0000256" key="4">
    <source>
        <dbReference type="ARBA" id="ARBA00008072"/>
    </source>
</evidence>
<dbReference type="InterPro" id="IPR006808">
    <property type="entry name" value="ATP_synth_F0_gsu_mt"/>
</dbReference>
<evidence type="ECO:0000259" key="21">
    <source>
        <dbReference type="Pfam" id="PF00107"/>
    </source>
</evidence>
<evidence type="ECO:0000256" key="13">
    <source>
        <dbReference type="ARBA" id="ARBA00023065"/>
    </source>
</evidence>
<keyword evidence="16" id="KW-0066">ATP synthesis</keyword>
<evidence type="ECO:0000256" key="9">
    <source>
        <dbReference type="ARBA" id="ARBA00022781"/>
    </source>
</evidence>
<dbReference type="AlphaFoldDB" id="A0A2J6PM88"/>
<keyword evidence="7" id="KW-0138">CF(0)</keyword>
<dbReference type="OrthoDB" id="2148442at2759"/>
<evidence type="ECO:0000256" key="19">
    <source>
        <dbReference type="ARBA" id="ARBA00049317"/>
    </source>
</evidence>
<comment type="catalytic activity">
    <reaction evidence="19">
        <text>L-arabinitol + NAD(+) = L-xylulose + NADH + H(+)</text>
        <dbReference type="Rhea" id="RHEA:16381"/>
        <dbReference type="ChEBI" id="CHEBI:15378"/>
        <dbReference type="ChEBI" id="CHEBI:17399"/>
        <dbReference type="ChEBI" id="CHEBI:18403"/>
        <dbReference type="ChEBI" id="CHEBI:57540"/>
        <dbReference type="ChEBI" id="CHEBI:57945"/>
        <dbReference type="EC" id="1.1.1.12"/>
    </reaction>
</comment>
<dbReference type="GO" id="GO:0015986">
    <property type="term" value="P:proton motive force-driven ATP synthesis"/>
    <property type="evidence" value="ECO:0007669"/>
    <property type="project" value="InterPro"/>
</dbReference>
<dbReference type="InterPro" id="IPR036291">
    <property type="entry name" value="NAD(P)-bd_dom_sf"/>
</dbReference>
<evidence type="ECO:0000256" key="2">
    <source>
        <dbReference type="ARBA" id="ARBA00004325"/>
    </source>
</evidence>
<evidence type="ECO:0000256" key="3">
    <source>
        <dbReference type="ARBA" id="ARBA00005699"/>
    </source>
</evidence>
<feature type="region of interest" description="Disordered" evidence="20">
    <location>
        <begin position="349"/>
        <end position="370"/>
    </location>
</feature>
<dbReference type="SUPFAM" id="SSF51735">
    <property type="entry name" value="NAD(P)-binding Rossmann-fold domains"/>
    <property type="match status" value="1"/>
</dbReference>
<evidence type="ECO:0000256" key="15">
    <source>
        <dbReference type="ARBA" id="ARBA00023136"/>
    </source>
</evidence>
<dbReference type="EMBL" id="KZ613517">
    <property type="protein sequence ID" value="PMD14986.1"/>
    <property type="molecule type" value="Genomic_DNA"/>
</dbReference>
<dbReference type="Proteomes" id="UP000235672">
    <property type="component" value="Unassembled WGS sequence"/>
</dbReference>
<keyword evidence="14" id="KW-0496">Mitochondrion</keyword>
<dbReference type="Pfam" id="PF04718">
    <property type="entry name" value="ATP-synt_G"/>
    <property type="match status" value="1"/>
</dbReference>
<keyword evidence="9" id="KW-0375">Hydrogen ion transport</keyword>
<dbReference type="SUPFAM" id="SSF50129">
    <property type="entry name" value="GroES-like"/>
    <property type="match status" value="1"/>
</dbReference>
<dbReference type="GO" id="GO:0003939">
    <property type="term" value="F:L-iditol 2-dehydrogenase (NAD+) activity"/>
    <property type="evidence" value="ECO:0007669"/>
    <property type="project" value="TreeGrafter"/>
</dbReference>
<dbReference type="Pfam" id="PF00107">
    <property type="entry name" value="ADH_zinc_N"/>
    <property type="match status" value="1"/>
</dbReference>
<dbReference type="GO" id="GO:0015078">
    <property type="term" value="F:proton transmembrane transporter activity"/>
    <property type="evidence" value="ECO:0007669"/>
    <property type="project" value="InterPro"/>
</dbReference>
<evidence type="ECO:0000313" key="24">
    <source>
        <dbReference type="Proteomes" id="UP000235672"/>
    </source>
</evidence>
<dbReference type="InterPro" id="IPR013154">
    <property type="entry name" value="ADH-like_N"/>
</dbReference>
<dbReference type="CDD" id="cd05285">
    <property type="entry name" value="sorbitol_DH"/>
    <property type="match status" value="1"/>
</dbReference>
<evidence type="ECO:0000256" key="14">
    <source>
        <dbReference type="ARBA" id="ARBA00023128"/>
    </source>
</evidence>
<keyword evidence="11" id="KW-0560">Oxidoreductase</keyword>
<evidence type="ECO:0000256" key="6">
    <source>
        <dbReference type="ARBA" id="ARBA00022448"/>
    </source>
</evidence>
<keyword evidence="12" id="KW-0520">NAD</keyword>
<dbReference type="PANTHER" id="PTHR43161">
    <property type="entry name" value="SORBITOL DEHYDROGENASE"/>
    <property type="match status" value="1"/>
</dbReference>
<gene>
    <name evidence="23" type="ORF">NA56DRAFT_674027</name>
</gene>
<reference evidence="23 24" key="1">
    <citation type="submission" date="2016-05" db="EMBL/GenBank/DDBJ databases">
        <title>A degradative enzymes factory behind the ericoid mycorrhizal symbiosis.</title>
        <authorList>
            <consortium name="DOE Joint Genome Institute"/>
            <person name="Martino E."/>
            <person name="Morin E."/>
            <person name="Grelet G."/>
            <person name="Kuo A."/>
            <person name="Kohler A."/>
            <person name="Daghino S."/>
            <person name="Barry K."/>
            <person name="Choi C."/>
            <person name="Cichocki N."/>
            <person name="Clum A."/>
            <person name="Copeland A."/>
            <person name="Hainaut M."/>
            <person name="Haridas S."/>
            <person name="Labutti K."/>
            <person name="Lindquist E."/>
            <person name="Lipzen A."/>
            <person name="Khouja H.-R."/>
            <person name="Murat C."/>
            <person name="Ohm R."/>
            <person name="Olson A."/>
            <person name="Spatafora J."/>
            <person name="Veneault-Fourrey C."/>
            <person name="Henrissat B."/>
            <person name="Grigoriev I."/>
            <person name="Martin F."/>
            <person name="Perotto S."/>
        </authorList>
    </citation>
    <scope>NUCLEOTIDE SEQUENCE [LARGE SCALE GENOMIC DNA]</scope>
    <source>
        <strain evidence="23 24">UAMH 7357</strain>
    </source>
</reference>
<evidence type="ECO:0000256" key="20">
    <source>
        <dbReference type="SAM" id="MobiDB-lite"/>
    </source>
</evidence>
<feature type="domain" description="Alcohol dehydrogenase-like C-terminal" evidence="21">
    <location>
        <begin position="146"/>
        <end position="277"/>
    </location>
</feature>
<proteinExistence type="inferred from homology"/>
<evidence type="ECO:0000259" key="22">
    <source>
        <dbReference type="Pfam" id="PF08240"/>
    </source>
</evidence>
<keyword evidence="24" id="KW-1185">Reference proteome</keyword>
<evidence type="ECO:0000256" key="12">
    <source>
        <dbReference type="ARBA" id="ARBA00023027"/>
    </source>
</evidence>
<keyword evidence="8" id="KW-0479">Metal-binding</keyword>
<dbReference type="InterPro" id="IPR045306">
    <property type="entry name" value="SDH-like"/>
</dbReference>
<dbReference type="GO" id="GO:0046872">
    <property type="term" value="F:metal ion binding"/>
    <property type="evidence" value="ECO:0007669"/>
    <property type="project" value="UniProtKB-KW"/>
</dbReference>
<accession>A0A2J6PM88</accession>
<evidence type="ECO:0000256" key="18">
    <source>
        <dbReference type="ARBA" id="ARBA00039783"/>
    </source>
</evidence>
<dbReference type="Pfam" id="PF08240">
    <property type="entry name" value="ADH_N"/>
    <property type="match status" value="1"/>
</dbReference>
<name>A0A2J6PM88_9HELO</name>
<dbReference type="FunFam" id="3.40.50.720:FF:000068">
    <property type="entry name" value="Sorbitol dehydrogenase"/>
    <property type="match status" value="1"/>
</dbReference>
<dbReference type="EC" id="1.1.1.12" evidence="17"/>
<dbReference type="InterPro" id="IPR011032">
    <property type="entry name" value="GroES-like_sf"/>
</dbReference>
<keyword evidence="15" id="KW-0472">Membrane</keyword>
<dbReference type="PANTHER" id="PTHR43161:SF12">
    <property type="entry name" value="L-ARABINITOL 4-DEHYDROGENASE"/>
    <property type="match status" value="1"/>
</dbReference>
<dbReference type="Gene3D" id="3.90.180.10">
    <property type="entry name" value="Medium-chain alcohol dehydrogenases, catalytic domain"/>
    <property type="match status" value="2"/>
</dbReference>
<organism evidence="23 24">
    <name type="scientific">Hyaloscypha hepaticicola</name>
    <dbReference type="NCBI Taxonomy" id="2082293"/>
    <lineage>
        <taxon>Eukaryota</taxon>
        <taxon>Fungi</taxon>
        <taxon>Dikarya</taxon>
        <taxon>Ascomycota</taxon>
        <taxon>Pezizomycotina</taxon>
        <taxon>Leotiomycetes</taxon>
        <taxon>Helotiales</taxon>
        <taxon>Hyaloscyphaceae</taxon>
        <taxon>Hyaloscypha</taxon>
    </lineage>
</organism>
<evidence type="ECO:0000256" key="17">
    <source>
        <dbReference type="ARBA" id="ARBA00038954"/>
    </source>
</evidence>
<sequence>MAPSATEIPRSTMEKPFKANIGVYTNPQHDLWVAEATPSLESVQKGDSLKPGEVTVGIKSTGICGSDVHFWHAGCIGPMIVEDTHILGHESAGVILAVHPSVEHLKIGDMSFEDGACLEPLSVSLAAMQRAGVQLGDPVLICGAGPIGLITLLCCQAAGACPIVITDIDEGRLAFAKEICPSVTTFKVERVPAEESAQSIVAAFKGIEPAIAIECTGVESSIAAAIWAVKFGGKVFVIGVGKNEMNIPFMRLSVREIDLQFQYRYCNTWPRAIRLVQSGIIDMKKLVTHRFQLEDAVKAFETAANPRTGAIKNLSGANYSLTMSFAVSRAVLRRSTKLPIGRTTARFESTASKATETTKETASKASQTANEYKSKASEGLSKVTSAAGPALSGAAKGVGNALGKIGGRTGRLIAFIERQIPPTIYYARVGLELSKLVFKGQSMTPPPVSTFQAYFQRLVKSVRNPSALLPPSANGTPSNVLHQIRNINTAQLAAGAVIGAELLGFFTVGEMIGRMKLIGYRGDTGAHH</sequence>
<evidence type="ECO:0000256" key="7">
    <source>
        <dbReference type="ARBA" id="ARBA00022547"/>
    </source>
</evidence>
<comment type="similarity">
    <text evidence="3">Belongs to the ATPase g subunit family.</text>
</comment>
<evidence type="ECO:0000256" key="11">
    <source>
        <dbReference type="ARBA" id="ARBA00023002"/>
    </source>
</evidence>
<dbReference type="GO" id="GO:0050019">
    <property type="term" value="F:L-arabinitol 4-dehydrogenase activity"/>
    <property type="evidence" value="ECO:0007669"/>
    <property type="project" value="UniProtKB-EC"/>
</dbReference>
<comment type="similarity">
    <text evidence="4">Belongs to the zinc-containing alcohol dehydrogenase family.</text>
</comment>
<evidence type="ECO:0000313" key="23">
    <source>
        <dbReference type="EMBL" id="PMD14986.1"/>
    </source>
</evidence>
<protein>
    <recommendedName>
        <fullName evidence="18">L-arabinitol 4-dehydrogenase</fullName>
        <ecNumber evidence="17">1.1.1.12</ecNumber>
    </recommendedName>
</protein>
<evidence type="ECO:0000256" key="16">
    <source>
        <dbReference type="ARBA" id="ARBA00023310"/>
    </source>
</evidence>
<dbReference type="GO" id="GO:0045259">
    <property type="term" value="C:proton-transporting ATP synthase complex"/>
    <property type="evidence" value="ECO:0007669"/>
    <property type="project" value="UniProtKB-KW"/>
</dbReference>
<dbReference type="GO" id="GO:0006062">
    <property type="term" value="P:sorbitol catabolic process"/>
    <property type="evidence" value="ECO:0007669"/>
    <property type="project" value="TreeGrafter"/>
</dbReference>
<feature type="domain" description="Alcohol dehydrogenase-like N-terminal" evidence="22">
    <location>
        <begin position="50"/>
        <end position="110"/>
    </location>
</feature>
<dbReference type="GO" id="GO:0031966">
    <property type="term" value="C:mitochondrial membrane"/>
    <property type="evidence" value="ECO:0007669"/>
    <property type="project" value="UniProtKB-SubCell"/>
</dbReference>
<dbReference type="InterPro" id="IPR013149">
    <property type="entry name" value="ADH-like_C"/>
</dbReference>
<comment type="subunit">
    <text evidence="5">Homotetramer.</text>
</comment>
<evidence type="ECO:0000256" key="10">
    <source>
        <dbReference type="ARBA" id="ARBA00022833"/>
    </source>
</evidence>
<dbReference type="Gene3D" id="3.40.50.720">
    <property type="entry name" value="NAD(P)-binding Rossmann-like Domain"/>
    <property type="match status" value="1"/>
</dbReference>
<comment type="cofactor">
    <cofactor evidence="1">
        <name>Zn(2+)</name>
        <dbReference type="ChEBI" id="CHEBI:29105"/>
    </cofactor>
</comment>
<keyword evidence="10" id="KW-0862">Zinc</keyword>
<dbReference type="STRING" id="1745343.A0A2J6PM88"/>